<keyword evidence="1" id="KW-0812">Transmembrane</keyword>
<gene>
    <name evidence="2" type="ORF">EDC19_0678</name>
</gene>
<name>A0A4R1MY96_9FIRM</name>
<organism evidence="2 3">
    <name type="scientific">Natranaerovirga hydrolytica</name>
    <dbReference type="NCBI Taxonomy" id="680378"/>
    <lineage>
        <taxon>Bacteria</taxon>
        <taxon>Bacillati</taxon>
        <taxon>Bacillota</taxon>
        <taxon>Clostridia</taxon>
        <taxon>Lachnospirales</taxon>
        <taxon>Natranaerovirgaceae</taxon>
        <taxon>Natranaerovirga</taxon>
    </lineage>
</organism>
<comment type="caution">
    <text evidence="2">The sequence shown here is derived from an EMBL/GenBank/DDBJ whole genome shotgun (WGS) entry which is preliminary data.</text>
</comment>
<protein>
    <submittedName>
        <fullName evidence="2">Uncharacterized protein</fullName>
    </submittedName>
</protein>
<sequence length="31" mass="3392">MIWEFAIGILVCVGGIVLGINMRKKKTSNAE</sequence>
<reference evidence="2 3" key="1">
    <citation type="submission" date="2019-03" db="EMBL/GenBank/DDBJ databases">
        <title>Genomic Encyclopedia of Type Strains, Phase IV (KMG-IV): sequencing the most valuable type-strain genomes for metagenomic binning, comparative biology and taxonomic classification.</title>
        <authorList>
            <person name="Goeker M."/>
        </authorList>
    </citation>
    <scope>NUCLEOTIDE SEQUENCE [LARGE SCALE GENOMIC DNA]</scope>
    <source>
        <strain evidence="2 3">DSM 24176</strain>
    </source>
</reference>
<keyword evidence="3" id="KW-1185">Reference proteome</keyword>
<dbReference type="Proteomes" id="UP000294545">
    <property type="component" value="Unassembled WGS sequence"/>
</dbReference>
<feature type="transmembrane region" description="Helical" evidence="1">
    <location>
        <begin position="6"/>
        <end position="22"/>
    </location>
</feature>
<dbReference type="AlphaFoldDB" id="A0A4R1MY96"/>
<keyword evidence="1" id="KW-1133">Transmembrane helix</keyword>
<proteinExistence type="predicted"/>
<evidence type="ECO:0000313" key="2">
    <source>
        <dbReference type="EMBL" id="TCK98258.1"/>
    </source>
</evidence>
<accession>A0A4R1MY96</accession>
<keyword evidence="1" id="KW-0472">Membrane</keyword>
<dbReference type="EMBL" id="SMGQ01000011">
    <property type="protein sequence ID" value="TCK98258.1"/>
    <property type="molecule type" value="Genomic_DNA"/>
</dbReference>
<evidence type="ECO:0000256" key="1">
    <source>
        <dbReference type="SAM" id="Phobius"/>
    </source>
</evidence>
<evidence type="ECO:0000313" key="3">
    <source>
        <dbReference type="Proteomes" id="UP000294545"/>
    </source>
</evidence>